<keyword evidence="2" id="KW-0732">Signal</keyword>
<gene>
    <name evidence="7" type="ORF">Ddye_017651</name>
</gene>
<evidence type="ECO:0000256" key="5">
    <source>
        <dbReference type="ARBA" id="ARBA00023277"/>
    </source>
</evidence>
<dbReference type="GO" id="GO:0006032">
    <property type="term" value="P:chitin catabolic process"/>
    <property type="evidence" value="ECO:0007669"/>
    <property type="project" value="UniProtKB-KW"/>
</dbReference>
<evidence type="ECO:0000256" key="2">
    <source>
        <dbReference type="ARBA" id="ARBA00022729"/>
    </source>
</evidence>
<protein>
    <submittedName>
        <fullName evidence="7">Uncharacterized protein</fullName>
    </submittedName>
</protein>
<dbReference type="EMBL" id="JANJYI010000005">
    <property type="protein sequence ID" value="KAK2650162.1"/>
    <property type="molecule type" value="Genomic_DNA"/>
</dbReference>
<dbReference type="PANTHER" id="PTHR45708">
    <property type="entry name" value="ENDOCHITINASE"/>
    <property type="match status" value="1"/>
</dbReference>
<dbReference type="GO" id="GO:0005576">
    <property type="term" value="C:extracellular region"/>
    <property type="evidence" value="ECO:0007669"/>
    <property type="project" value="TreeGrafter"/>
</dbReference>
<dbReference type="InterPro" id="IPR017853">
    <property type="entry name" value="GH"/>
</dbReference>
<reference evidence="7" key="1">
    <citation type="journal article" date="2023" name="Plant J.">
        <title>Genome sequences and population genomics provide insights into the demographic history, inbreeding, and mutation load of two 'living fossil' tree species of Dipteronia.</title>
        <authorList>
            <person name="Feng Y."/>
            <person name="Comes H.P."/>
            <person name="Chen J."/>
            <person name="Zhu S."/>
            <person name="Lu R."/>
            <person name="Zhang X."/>
            <person name="Li P."/>
            <person name="Qiu J."/>
            <person name="Olsen K.M."/>
            <person name="Qiu Y."/>
        </authorList>
    </citation>
    <scope>NUCLEOTIDE SEQUENCE</scope>
    <source>
        <strain evidence="7">KIB01</strain>
    </source>
</reference>
<comment type="catalytic activity">
    <reaction evidence="1">
        <text>Random endo-hydrolysis of N-acetyl-beta-D-glucosaminide (1-&gt;4)-beta-linkages in chitin and chitodextrins.</text>
        <dbReference type="EC" id="3.2.1.14"/>
    </reaction>
</comment>
<sequence>MRLTTQKLLEEISQTSTHLSFIYLPDFLTYLTCKYNFRETGMSYGKASCRLFMEQFSRGSVKISPLGDAVIDVLDFVNAEGTNQHWDELARALSEFSQQKKVYLSAAPQCPFPYALLGDELGTA</sequence>
<comment type="caution">
    <text evidence="7">The sequence shown here is derived from an EMBL/GenBank/DDBJ whole genome shotgun (WGS) entry which is preliminary data.</text>
</comment>
<accession>A0AAD9X1C6</accession>
<dbReference type="Gene3D" id="3.20.20.80">
    <property type="entry name" value="Glycosidases"/>
    <property type="match status" value="1"/>
</dbReference>
<organism evidence="7 8">
    <name type="scientific">Dipteronia dyeriana</name>
    <dbReference type="NCBI Taxonomy" id="168575"/>
    <lineage>
        <taxon>Eukaryota</taxon>
        <taxon>Viridiplantae</taxon>
        <taxon>Streptophyta</taxon>
        <taxon>Embryophyta</taxon>
        <taxon>Tracheophyta</taxon>
        <taxon>Spermatophyta</taxon>
        <taxon>Magnoliopsida</taxon>
        <taxon>eudicotyledons</taxon>
        <taxon>Gunneridae</taxon>
        <taxon>Pentapetalae</taxon>
        <taxon>rosids</taxon>
        <taxon>malvids</taxon>
        <taxon>Sapindales</taxon>
        <taxon>Sapindaceae</taxon>
        <taxon>Hippocastanoideae</taxon>
        <taxon>Acereae</taxon>
        <taxon>Dipteronia</taxon>
    </lineage>
</organism>
<evidence type="ECO:0000256" key="6">
    <source>
        <dbReference type="ARBA" id="ARBA00023326"/>
    </source>
</evidence>
<keyword evidence="5" id="KW-0119">Carbohydrate metabolism</keyword>
<dbReference type="InterPro" id="IPR050542">
    <property type="entry name" value="Glycosyl_Hydrlase18_Chitinase"/>
</dbReference>
<dbReference type="Proteomes" id="UP001280121">
    <property type="component" value="Unassembled WGS sequence"/>
</dbReference>
<dbReference type="GO" id="GO:0000272">
    <property type="term" value="P:polysaccharide catabolic process"/>
    <property type="evidence" value="ECO:0007669"/>
    <property type="project" value="UniProtKB-KW"/>
</dbReference>
<dbReference type="GO" id="GO:0008843">
    <property type="term" value="F:endochitinase activity"/>
    <property type="evidence" value="ECO:0007669"/>
    <property type="project" value="UniProtKB-EC"/>
</dbReference>
<keyword evidence="4" id="KW-1015">Disulfide bond</keyword>
<keyword evidence="8" id="KW-1185">Reference proteome</keyword>
<evidence type="ECO:0000256" key="4">
    <source>
        <dbReference type="ARBA" id="ARBA00023157"/>
    </source>
</evidence>
<evidence type="ECO:0000256" key="3">
    <source>
        <dbReference type="ARBA" id="ARBA00023024"/>
    </source>
</evidence>
<keyword evidence="6" id="KW-0624">Polysaccharide degradation</keyword>
<proteinExistence type="predicted"/>
<dbReference type="AlphaFoldDB" id="A0AAD9X1C6"/>
<dbReference type="SUPFAM" id="SSF51445">
    <property type="entry name" value="(Trans)glycosidases"/>
    <property type="match status" value="1"/>
</dbReference>
<dbReference type="PANTHER" id="PTHR45708:SF22">
    <property type="entry name" value="ACIDIC ENDOCHITINASE"/>
    <property type="match status" value="1"/>
</dbReference>
<name>A0AAD9X1C6_9ROSI</name>
<evidence type="ECO:0000256" key="1">
    <source>
        <dbReference type="ARBA" id="ARBA00000822"/>
    </source>
</evidence>
<evidence type="ECO:0000313" key="8">
    <source>
        <dbReference type="Proteomes" id="UP001280121"/>
    </source>
</evidence>
<evidence type="ECO:0000313" key="7">
    <source>
        <dbReference type="EMBL" id="KAK2650162.1"/>
    </source>
</evidence>
<keyword evidence="3" id="KW-0146">Chitin degradation</keyword>